<keyword evidence="3" id="KW-0378">Hydrolase</keyword>
<keyword evidence="1" id="KW-0645">Protease</keyword>
<keyword evidence="2" id="KW-0479">Metal-binding</keyword>
<dbReference type="PANTHER" id="PTHR34858">
    <property type="entry name" value="CYSO-CYSTEINE PEPTIDASE"/>
    <property type="match status" value="1"/>
</dbReference>
<dbReference type="InterPro" id="IPR028090">
    <property type="entry name" value="JAB_dom_prok"/>
</dbReference>
<dbReference type="CDD" id="cd08070">
    <property type="entry name" value="MPN_like"/>
    <property type="match status" value="1"/>
</dbReference>
<dbReference type="PROSITE" id="PS50249">
    <property type="entry name" value="MPN"/>
    <property type="match status" value="1"/>
</dbReference>
<dbReference type="InterPro" id="IPR037518">
    <property type="entry name" value="MPN"/>
</dbReference>
<dbReference type="PANTHER" id="PTHR34858:SF1">
    <property type="entry name" value="CYSO-CYSTEINE PEPTIDASE"/>
    <property type="match status" value="1"/>
</dbReference>
<evidence type="ECO:0000256" key="5">
    <source>
        <dbReference type="ARBA" id="ARBA00023049"/>
    </source>
</evidence>
<feature type="domain" description="MPN" evidence="6">
    <location>
        <begin position="1"/>
        <end position="120"/>
    </location>
</feature>
<dbReference type="InterPro" id="IPR000555">
    <property type="entry name" value="JAMM/MPN+_dom"/>
</dbReference>
<evidence type="ECO:0000256" key="2">
    <source>
        <dbReference type="ARBA" id="ARBA00022723"/>
    </source>
</evidence>
<evidence type="ECO:0000256" key="4">
    <source>
        <dbReference type="ARBA" id="ARBA00022833"/>
    </source>
</evidence>
<gene>
    <name evidence="7" type="ORF">ENT17_07590</name>
</gene>
<comment type="caution">
    <text evidence="7">The sequence shown here is derived from an EMBL/GenBank/DDBJ whole genome shotgun (WGS) entry which is preliminary data.</text>
</comment>
<sequence length="131" mass="15160">MLTQHLQQMENHIFQNLPEEACGMLGGRGNQVEEVIPITNQAHSPVRYYMQPVEMLRAFEWLEQQQMEMIATFHSHPMGPCHPSETDIQEFAYPGTAMLIWSPMDENRWGVKAFVIEGCNFREIPLVLLES</sequence>
<keyword evidence="4" id="KW-0862">Zinc</keyword>
<organism evidence="7">
    <name type="scientific">Bellilinea caldifistulae</name>
    <dbReference type="NCBI Taxonomy" id="360411"/>
    <lineage>
        <taxon>Bacteria</taxon>
        <taxon>Bacillati</taxon>
        <taxon>Chloroflexota</taxon>
        <taxon>Anaerolineae</taxon>
        <taxon>Anaerolineales</taxon>
        <taxon>Anaerolineaceae</taxon>
        <taxon>Bellilinea</taxon>
    </lineage>
</organism>
<dbReference type="SMART" id="SM00232">
    <property type="entry name" value="JAB_MPN"/>
    <property type="match status" value="1"/>
</dbReference>
<dbReference type="AlphaFoldDB" id="A0A7C4Q1Z1"/>
<dbReference type="EMBL" id="DSXR01000075">
    <property type="protein sequence ID" value="HGS87467.1"/>
    <property type="molecule type" value="Genomic_DNA"/>
</dbReference>
<reference evidence="7" key="1">
    <citation type="journal article" date="2020" name="mSystems">
        <title>Genome- and Community-Level Interaction Insights into Carbon Utilization and Element Cycling Functions of Hydrothermarchaeota in Hydrothermal Sediment.</title>
        <authorList>
            <person name="Zhou Z."/>
            <person name="Liu Y."/>
            <person name="Xu W."/>
            <person name="Pan J."/>
            <person name="Luo Z.H."/>
            <person name="Li M."/>
        </authorList>
    </citation>
    <scope>NUCLEOTIDE SEQUENCE [LARGE SCALE GENOMIC DNA]</scope>
    <source>
        <strain evidence="7">SpSt-556</strain>
    </source>
</reference>
<evidence type="ECO:0000256" key="3">
    <source>
        <dbReference type="ARBA" id="ARBA00022801"/>
    </source>
</evidence>
<proteinExistence type="predicted"/>
<name>A0A7C4Q1Z1_9CHLR</name>
<protein>
    <submittedName>
        <fullName evidence="7">M67 family peptidase</fullName>
    </submittedName>
</protein>
<evidence type="ECO:0000256" key="1">
    <source>
        <dbReference type="ARBA" id="ARBA00022670"/>
    </source>
</evidence>
<dbReference type="Gene3D" id="3.40.140.10">
    <property type="entry name" value="Cytidine Deaminase, domain 2"/>
    <property type="match status" value="1"/>
</dbReference>
<keyword evidence="5" id="KW-0482">Metalloprotease</keyword>
<dbReference type="GO" id="GO:0006508">
    <property type="term" value="P:proteolysis"/>
    <property type="evidence" value="ECO:0007669"/>
    <property type="project" value="UniProtKB-KW"/>
</dbReference>
<accession>A0A7C4Q1Z1</accession>
<evidence type="ECO:0000313" key="7">
    <source>
        <dbReference type="EMBL" id="HGS87467.1"/>
    </source>
</evidence>
<dbReference type="InterPro" id="IPR051929">
    <property type="entry name" value="VirAsm_ModProt"/>
</dbReference>
<dbReference type="Pfam" id="PF14464">
    <property type="entry name" value="Prok-JAB"/>
    <property type="match status" value="1"/>
</dbReference>
<dbReference type="GO" id="GO:0008235">
    <property type="term" value="F:metalloexopeptidase activity"/>
    <property type="evidence" value="ECO:0007669"/>
    <property type="project" value="TreeGrafter"/>
</dbReference>
<evidence type="ECO:0000259" key="6">
    <source>
        <dbReference type="PROSITE" id="PS50249"/>
    </source>
</evidence>
<dbReference type="SUPFAM" id="SSF102712">
    <property type="entry name" value="JAB1/MPN domain"/>
    <property type="match status" value="1"/>
</dbReference>
<dbReference type="GO" id="GO:0008270">
    <property type="term" value="F:zinc ion binding"/>
    <property type="evidence" value="ECO:0007669"/>
    <property type="project" value="TreeGrafter"/>
</dbReference>